<gene>
    <name evidence="3" type="ORF">BKK51_03365</name>
</gene>
<dbReference type="InterPro" id="IPR020557">
    <property type="entry name" value="Fumarate_lyase_CS"/>
</dbReference>
<proteinExistence type="predicted"/>
<dbReference type="InterPro" id="IPR019468">
    <property type="entry name" value="AdenyloSucc_lyase_C"/>
</dbReference>
<dbReference type="Pfam" id="PF10397">
    <property type="entry name" value="ADSL_C"/>
    <property type="match status" value="1"/>
</dbReference>
<dbReference type="GO" id="GO:0070626">
    <property type="term" value="F:(S)-2-(5-amino-1-(5-phospho-D-ribosyl)imidazole-4-carboxamido) succinate lyase (fumarate-forming) activity"/>
    <property type="evidence" value="ECO:0007669"/>
    <property type="project" value="TreeGrafter"/>
</dbReference>
<dbReference type="Gene3D" id="1.20.200.10">
    <property type="entry name" value="Fumarase/aspartase (Central domain)"/>
    <property type="match status" value="1"/>
</dbReference>
<dbReference type="InterPro" id="IPR000362">
    <property type="entry name" value="Fumarate_lyase_fam"/>
</dbReference>
<dbReference type="Pfam" id="PF00206">
    <property type="entry name" value="Lyase_1"/>
    <property type="match status" value="1"/>
</dbReference>
<dbReference type="GO" id="GO:0005829">
    <property type="term" value="C:cytosol"/>
    <property type="evidence" value="ECO:0007669"/>
    <property type="project" value="TreeGrafter"/>
</dbReference>
<dbReference type="PANTHER" id="PTHR43172">
    <property type="entry name" value="ADENYLOSUCCINATE LYASE"/>
    <property type="match status" value="1"/>
</dbReference>
<dbReference type="SUPFAM" id="SSF48557">
    <property type="entry name" value="L-aspartase-like"/>
    <property type="match status" value="1"/>
</dbReference>
<evidence type="ECO:0000256" key="1">
    <source>
        <dbReference type="ARBA" id="ARBA00023239"/>
    </source>
</evidence>
<dbReference type="RefSeq" id="WP_077473758.1">
    <property type="nucleotide sequence ID" value="NZ_MLHK01000019.1"/>
</dbReference>
<dbReference type="PANTHER" id="PTHR43172:SF1">
    <property type="entry name" value="ADENYLOSUCCINATE LYASE"/>
    <property type="match status" value="1"/>
</dbReference>
<dbReference type="EMBL" id="MLHK01000019">
    <property type="protein sequence ID" value="OOF46216.1"/>
    <property type="molecule type" value="Genomic_DNA"/>
</dbReference>
<name>A0A1V3IWA4_9PAST</name>
<dbReference type="AlphaFoldDB" id="A0A1V3IWA4"/>
<keyword evidence="1 3" id="KW-0456">Lyase</keyword>
<feature type="domain" description="Adenylosuccinate lyase C-terminal" evidence="2">
    <location>
        <begin position="366"/>
        <end position="444"/>
    </location>
</feature>
<dbReference type="Gene3D" id="1.10.40.30">
    <property type="entry name" value="Fumarase/aspartase (C-terminal domain)"/>
    <property type="match status" value="1"/>
</dbReference>
<dbReference type="SMART" id="SM00998">
    <property type="entry name" value="ADSL_C"/>
    <property type="match status" value="1"/>
</dbReference>
<sequence>MQSHAISVFDSYMYSPLFAQTEMKEIWSEQSQIQCWLAFEKVIAKVQSELDIIPKEAQIAIWQACDNFVLDWKRLSDETESVGMPIKPLIDQISEQGGALVKQYLHWGCTTQDLLDTALAMRLKEALVILQNQLVMLGEALAEHAEEHRKTVMVARTNAVDASATTWGLQVSSYLNEINRHLKRLQELFPRAITGMFGGGVGNLASVGNKGMAVREKLCAELGLSEPCGLNNACQDHNVEIIQFFALIHGTTCRLANDVELMCRTPIFEASEGKKGGGSSTMPHKTNPRDCNMIQMLSRLGWGYANTAANLLDQQDVRSASMRMLNWKIIPEACMAVSTALFRALRLIKKLQVHPERMRANFNASCNFIMSEAVMMALAKKIGRQPAYKLIQQVLAHNQNNLMMAELLKQHTEIKQYLTDDEIDQACEPLNYLGCNDELITESIRYFRQLTQQE</sequence>
<dbReference type="GO" id="GO:0004018">
    <property type="term" value="F:N6-(1,2-dicarboxyethyl)AMP AMP-lyase (fumarate-forming) activity"/>
    <property type="evidence" value="ECO:0007669"/>
    <property type="project" value="TreeGrafter"/>
</dbReference>
<dbReference type="PRINTS" id="PR00145">
    <property type="entry name" value="ARGSUCLYASE"/>
</dbReference>
<dbReference type="PROSITE" id="PS00163">
    <property type="entry name" value="FUMARATE_LYASES"/>
    <property type="match status" value="1"/>
</dbReference>
<dbReference type="CDD" id="cd01597">
    <property type="entry name" value="pCLME"/>
    <property type="match status" value="1"/>
</dbReference>
<organism evidence="3 4">
    <name type="scientific">Rodentibacter trehalosifermentans</name>
    <dbReference type="NCBI Taxonomy" id="1908263"/>
    <lineage>
        <taxon>Bacteria</taxon>
        <taxon>Pseudomonadati</taxon>
        <taxon>Pseudomonadota</taxon>
        <taxon>Gammaproteobacteria</taxon>
        <taxon>Pasteurellales</taxon>
        <taxon>Pasteurellaceae</taxon>
        <taxon>Rodentibacter</taxon>
    </lineage>
</organism>
<protein>
    <submittedName>
        <fullName evidence="3">Adenylosuccinate lyase</fullName>
    </submittedName>
</protein>
<dbReference type="PRINTS" id="PR00149">
    <property type="entry name" value="FUMRATELYASE"/>
</dbReference>
<dbReference type="GO" id="GO:0044208">
    <property type="term" value="P:'de novo' AMP biosynthetic process"/>
    <property type="evidence" value="ECO:0007669"/>
    <property type="project" value="TreeGrafter"/>
</dbReference>
<accession>A0A1V3IWA4</accession>
<reference evidence="3 4" key="1">
    <citation type="submission" date="2016-10" db="EMBL/GenBank/DDBJ databases">
        <title>Rodentibacter gen. nov. and new species.</title>
        <authorList>
            <person name="Christensen H."/>
        </authorList>
    </citation>
    <scope>NUCLEOTIDE SEQUENCE [LARGE SCALE GENOMIC DNA]</scope>
    <source>
        <strain evidence="3 4">H1983213011</strain>
    </source>
</reference>
<dbReference type="Proteomes" id="UP000188728">
    <property type="component" value="Unassembled WGS sequence"/>
</dbReference>
<evidence type="ECO:0000313" key="4">
    <source>
        <dbReference type="Proteomes" id="UP000188728"/>
    </source>
</evidence>
<comment type="caution">
    <text evidence="3">The sequence shown here is derived from an EMBL/GenBank/DDBJ whole genome shotgun (WGS) entry which is preliminary data.</text>
</comment>
<evidence type="ECO:0000259" key="2">
    <source>
        <dbReference type="SMART" id="SM00998"/>
    </source>
</evidence>
<dbReference type="InterPro" id="IPR022761">
    <property type="entry name" value="Fumarate_lyase_N"/>
</dbReference>
<dbReference type="InterPro" id="IPR008948">
    <property type="entry name" value="L-Aspartase-like"/>
</dbReference>
<evidence type="ECO:0000313" key="3">
    <source>
        <dbReference type="EMBL" id="OOF46216.1"/>
    </source>
</evidence>